<sequence>MQRIDILDNPKLMKQFSQYMILLFIGFGIIFWIIERSTNTVYIFQSIIGNIVLFIILYFLIFTIHECIHGVFFKIFSPRHKVHFGYSSGMIYCAIPGGQFTPMTFLISAIARFIIITVILITTLYLGILPKFFFFILATLHAGSCVGDFYWVLKMIQTPKNSEIETTDKGIIIYE</sequence>
<evidence type="ECO:0000313" key="7">
    <source>
        <dbReference type="Proteomes" id="UP000814367"/>
    </source>
</evidence>
<evidence type="ECO:0000313" key="5">
    <source>
        <dbReference type="Proteomes" id="UP000261016"/>
    </source>
</evidence>
<dbReference type="InterPro" id="IPR021683">
    <property type="entry name" value="DUF3267"/>
</dbReference>
<reference evidence="3 6" key="2">
    <citation type="submission" date="2018-08" db="EMBL/GenBank/DDBJ databases">
        <title>Murine metabolic-syndrome-specific gut microbial biobank.</title>
        <authorList>
            <person name="Liu C."/>
        </authorList>
    </citation>
    <scope>NUCLEOTIDE SEQUENCE [LARGE SCALE GENOMIC DNA]</scope>
    <source>
        <strain evidence="3 6">1XD21-27</strain>
    </source>
</reference>
<keyword evidence="1" id="KW-0472">Membrane</keyword>
<dbReference type="Proteomes" id="UP000261016">
    <property type="component" value="Unassembled WGS sequence"/>
</dbReference>
<keyword evidence="1" id="KW-1133">Transmembrane helix</keyword>
<keyword evidence="1" id="KW-0812">Transmembrane</keyword>
<reference evidence="4 5" key="1">
    <citation type="submission" date="2018-08" db="EMBL/GenBank/DDBJ databases">
        <title>A genome reference for cultivated species of the human gut microbiota.</title>
        <authorList>
            <person name="Zou Y."/>
            <person name="Xue W."/>
            <person name="Luo G."/>
        </authorList>
    </citation>
    <scope>NUCLEOTIDE SEQUENCE [LARGE SCALE GENOMIC DNA]</scope>
    <source>
        <strain evidence="4 5">OM08-17AT</strain>
    </source>
</reference>
<dbReference type="Proteomes" id="UP000481807">
    <property type="component" value="Unassembled WGS sequence"/>
</dbReference>
<comment type="caution">
    <text evidence="4">The sequence shown here is derived from an EMBL/GenBank/DDBJ whole genome shotgun (WGS) entry which is preliminary data.</text>
</comment>
<feature type="transmembrane region" description="Helical" evidence="1">
    <location>
        <begin position="132"/>
        <end position="153"/>
    </location>
</feature>
<organism evidence="4 5">
    <name type="scientific">Staphylococcus warneri</name>
    <dbReference type="NCBI Taxonomy" id="1292"/>
    <lineage>
        <taxon>Bacteria</taxon>
        <taxon>Bacillati</taxon>
        <taxon>Bacillota</taxon>
        <taxon>Bacilli</taxon>
        <taxon>Bacillales</taxon>
        <taxon>Staphylococcaceae</taxon>
        <taxon>Staphylococcus</taxon>
    </lineage>
</organism>
<dbReference type="Proteomes" id="UP000814367">
    <property type="component" value="Unassembled WGS sequence"/>
</dbReference>
<gene>
    <name evidence="3" type="ORF">D3Z30_08195</name>
    <name evidence="4" type="ORF">DXC19_07965</name>
    <name evidence="2" type="ORF">G8J23_11995</name>
</gene>
<dbReference type="RefSeq" id="WP_002466340.1">
    <property type="nucleotide sequence ID" value="NZ_CABMFV010000003.1"/>
</dbReference>
<dbReference type="EMBL" id="JAANHJ010000001">
    <property type="protein sequence ID" value="MCG6226697.1"/>
    <property type="molecule type" value="Genomic_DNA"/>
</dbReference>
<dbReference type="EMBL" id="QXWP01000004">
    <property type="protein sequence ID" value="NBH30963.1"/>
    <property type="molecule type" value="Genomic_DNA"/>
</dbReference>
<protein>
    <submittedName>
        <fullName evidence="4">DUF3267 domain-containing protein</fullName>
    </submittedName>
</protein>
<dbReference type="EMBL" id="QSTD01000003">
    <property type="protein sequence ID" value="RGM30381.1"/>
    <property type="molecule type" value="Genomic_DNA"/>
</dbReference>
<evidence type="ECO:0000313" key="6">
    <source>
        <dbReference type="Proteomes" id="UP000481807"/>
    </source>
</evidence>
<evidence type="ECO:0000313" key="2">
    <source>
        <dbReference type="EMBL" id="MCG6226697.1"/>
    </source>
</evidence>
<proteinExistence type="predicted"/>
<keyword evidence="7" id="KW-1185">Reference proteome</keyword>
<name>A0A364USM2_STAWA</name>
<feature type="transmembrane region" description="Helical" evidence="1">
    <location>
        <begin position="40"/>
        <end position="64"/>
    </location>
</feature>
<evidence type="ECO:0000313" key="4">
    <source>
        <dbReference type="EMBL" id="RGM30381.1"/>
    </source>
</evidence>
<dbReference type="AlphaFoldDB" id="A0A364USM2"/>
<dbReference type="Pfam" id="PF11667">
    <property type="entry name" value="DUF3267"/>
    <property type="match status" value="1"/>
</dbReference>
<feature type="transmembrane region" description="Helical" evidence="1">
    <location>
        <begin position="105"/>
        <end position="126"/>
    </location>
</feature>
<accession>A0A364USM2</accession>
<feature type="transmembrane region" description="Helical" evidence="1">
    <location>
        <begin position="16"/>
        <end position="34"/>
    </location>
</feature>
<evidence type="ECO:0000256" key="1">
    <source>
        <dbReference type="SAM" id="Phobius"/>
    </source>
</evidence>
<reference evidence="2 7" key="3">
    <citation type="submission" date="2020-03" db="EMBL/GenBank/DDBJ databases">
        <title>Comparative genetics of Staphylococcus warneri persistents from caprine mastitis.</title>
        <authorList>
            <person name="Franca C.A."/>
            <person name="Rosa D.S."/>
            <person name="Silva A."/>
            <person name="Rodrigues D.L.N."/>
            <person name="Santos R.G."/>
            <person name="Castillo R.E.H."/>
            <person name="Moreira M.A.S."/>
            <person name="Lima M.C."/>
            <person name="Gouveia G.V."/>
            <person name="Gouveia J.J.S."/>
            <person name="Souza R.F.S."/>
            <person name="Bertram B."/>
            <person name="Azevedo V."/>
            <person name="Costa M."/>
        </authorList>
    </citation>
    <scope>NUCLEOTIDE SEQUENCE [LARGE SCALE GENOMIC DNA]</scope>
    <source>
        <strain evidence="2 7">Cap 9.2</strain>
    </source>
</reference>
<evidence type="ECO:0000313" key="3">
    <source>
        <dbReference type="EMBL" id="NBH30963.1"/>
    </source>
</evidence>